<accession>A0ABT3DER5</accession>
<organism evidence="1 2">
    <name type="scientific">Metabacillus halosaccharovorans</name>
    <dbReference type="NCBI Taxonomy" id="930124"/>
    <lineage>
        <taxon>Bacteria</taxon>
        <taxon>Bacillati</taxon>
        <taxon>Bacillota</taxon>
        <taxon>Bacilli</taxon>
        <taxon>Bacillales</taxon>
        <taxon>Bacillaceae</taxon>
        <taxon>Metabacillus</taxon>
    </lineage>
</organism>
<gene>
    <name evidence="1" type="ORF">OIH86_07210</name>
</gene>
<dbReference type="RefSeq" id="WP_264142226.1">
    <property type="nucleotide sequence ID" value="NZ_JAOYEY010000032.1"/>
</dbReference>
<comment type="caution">
    <text evidence="1">The sequence shown here is derived from an EMBL/GenBank/DDBJ whole genome shotgun (WGS) entry which is preliminary data.</text>
</comment>
<reference evidence="1 2" key="1">
    <citation type="submission" date="2022-10" db="EMBL/GenBank/DDBJ databases">
        <title>Draft genome assembly of moderately radiation resistant bacterium Metabacillus halosaccharovorans.</title>
        <authorList>
            <person name="Pal S."/>
            <person name="Gopinathan A."/>
        </authorList>
    </citation>
    <scope>NUCLEOTIDE SEQUENCE [LARGE SCALE GENOMIC DNA]</scope>
    <source>
        <strain evidence="1 2">VITHBRA001</strain>
    </source>
</reference>
<dbReference type="Proteomes" id="UP001526147">
    <property type="component" value="Unassembled WGS sequence"/>
</dbReference>
<proteinExistence type="predicted"/>
<evidence type="ECO:0000313" key="2">
    <source>
        <dbReference type="Proteomes" id="UP001526147"/>
    </source>
</evidence>
<protein>
    <submittedName>
        <fullName evidence="1">Uncharacterized protein</fullName>
    </submittedName>
</protein>
<evidence type="ECO:0000313" key="1">
    <source>
        <dbReference type="EMBL" id="MCV9885437.1"/>
    </source>
</evidence>
<keyword evidence="2" id="KW-1185">Reference proteome</keyword>
<dbReference type="EMBL" id="JAOYEY010000032">
    <property type="protein sequence ID" value="MCV9885437.1"/>
    <property type="molecule type" value="Genomic_DNA"/>
</dbReference>
<name>A0ABT3DER5_9BACI</name>
<sequence>MTKDNENQELYFKQATLELLQEQLNQLNQIKNTKKDNNSFVYLEGDTLNMLLVSLLMKLEDHNNDNTSTALDNGFIPNELITELDSVILNNKKEFEEILRLLKK</sequence>